<keyword evidence="1" id="KW-0175">Coiled coil</keyword>
<keyword evidence="2" id="KW-0732">Signal</keyword>
<accession>A0A1G9V5K2</accession>
<dbReference type="Pfam" id="PF13600">
    <property type="entry name" value="DUF4140"/>
    <property type="match status" value="1"/>
</dbReference>
<dbReference type="SUPFAM" id="SSF49464">
    <property type="entry name" value="Carboxypeptidase regulatory domain-like"/>
    <property type="match status" value="1"/>
</dbReference>
<dbReference type="Pfam" id="PF13715">
    <property type="entry name" value="CarbopepD_reg_2"/>
    <property type="match status" value="1"/>
</dbReference>
<feature type="coiled-coil region" evidence="1">
    <location>
        <begin position="124"/>
        <end position="191"/>
    </location>
</feature>
<dbReference type="AlphaFoldDB" id="A0A1G9V5K2"/>
<feature type="signal peptide" evidence="2">
    <location>
        <begin position="1"/>
        <end position="15"/>
    </location>
</feature>
<dbReference type="RefSeq" id="WP_093207100.1">
    <property type="nucleotide sequence ID" value="NZ_FNGS01000008.1"/>
</dbReference>
<feature type="domain" description="DUF4139" evidence="3">
    <location>
        <begin position="215"/>
        <end position="618"/>
    </location>
</feature>
<evidence type="ECO:0000259" key="4">
    <source>
        <dbReference type="Pfam" id="PF13600"/>
    </source>
</evidence>
<gene>
    <name evidence="5" type="ORF">SAMN04488090_3971</name>
</gene>
<dbReference type="Gene3D" id="2.60.40.1120">
    <property type="entry name" value="Carboxypeptidase-like, regulatory domain"/>
    <property type="match status" value="1"/>
</dbReference>
<dbReference type="InterPro" id="IPR008969">
    <property type="entry name" value="CarboxyPept-like_regulatory"/>
</dbReference>
<protein>
    <recommendedName>
        <fullName evidence="7">Mucoidy inhibitor MuiA family protein</fullName>
    </recommendedName>
</protein>
<dbReference type="InterPro" id="IPR011935">
    <property type="entry name" value="CHP02231"/>
</dbReference>
<keyword evidence="6" id="KW-1185">Reference proteome</keyword>
<organism evidence="5 6">
    <name type="scientific">Siphonobacter aquaeclarae</name>
    <dbReference type="NCBI Taxonomy" id="563176"/>
    <lineage>
        <taxon>Bacteria</taxon>
        <taxon>Pseudomonadati</taxon>
        <taxon>Bacteroidota</taxon>
        <taxon>Cytophagia</taxon>
        <taxon>Cytophagales</taxon>
        <taxon>Cytophagaceae</taxon>
        <taxon>Siphonobacter</taxon>
    </lineage>
</organism>
<dbReference type="EMBL" id="FNGS01000008">
    <property type="protein sequence ID" value="SDM67419.1"/>
    <property type="molecule type" value="Genomic_DNA"/>
</dbReference>
<dbReference type="InterPro" id="IPR025554">
    <property type="entry name" value="DUF4140"/>
</dbReference>
<sequence length="622" mass="69547">MKRLFLLFLPLFAGAETTPVPLSSKPEKVTVFLNGAQITRTAKVSLPAGRTELYFGNLSPKLDRNTVQLKGEGSFTVLSVNTQQGFAEGGKSRYEKTQELEKKKEVLDDKISVQLKMKEVFIQEEALLKKNQELAGKMQNLKATDIKEAADFQRVRLTEVLMKQLEIDRAISKLNDEVKELNKEMTLLNTGADKQVGEVWVTVSSKVPVPAAAFTVTYFVPDAGWKPSYDIRVENLEKPLTVGYRAQVFQFTGEDWNGVKLTLSNADPRRNATLPQLSPWYGGVEYRTDYEMPPPSQYNPGVHQVSGRVTDKKTHEAVAGVSVQIRNTSLGVLTNENGIYRLDIPPILPENARQLEFMSVGYQKESRGISQELLDVEMSVDTRVLDEVVVVGYGTQRKTAATGAVSNALMGRMPVPIDFTEKEAPTSRSYEIQNSYTILSDGKVYAVEIKEAEIPASFEYRAVPKRSQDAFLTAQITDWTKYGFQDGEMSLFLEGNFVGKGRLDTGTGDTLMLSLGKDPAVQIQRTRTKDFNKKSFWGSSKSEEFGYEIKAKSTRSQPITLVVYDQFPLSRNKEIEIQDKKAPGADVNSETGLITWRWKMKPSEEQKTRFGYIVKGPKGGGE</sequence>
<dbReference type="InterPro" id="IPR037291">
    <property type="entry name" value="DUF4139"/>
</dbReference>
<feature type="domain" description="DUF4140" evidence="4">
    <location>
        <begin position="29"/>
        <end position="123"/>
    </location>
</feature>
<dbReference type="NCBIfam" id="TIGR02231">
    <property type="entry name" value="mucoidy inhibitor MuiA family protein"/>
    <property type="match status" value="1"/>
</dbReference>
<evidence type="ECO:0000259" key="3">
    <source>
        <dbReference type="Pfam" id="PF13598"/>
    </source>
</evidence>
<dbReference type="Proteomes" id="UP000198901">
    <property type="component" value="Unassembled WGS sequence"/>
</dbReference>
<evidence type="ECO:0000256" key="1">
    <source>
        <dbReference type="SAM" id="Coils"/>
    </source>
</evidence>
<evidence type="ECO:0000256" key="2">
    <source>
        <dbReference type="SAM" id="SignalP"/>
    </source>
</evidence>
<dbReference type="PANTHER" id="PTHR31005:SF8">
    <property type="entry name" value="DUF4139 DOMAIN-CONTAINING PROTEIN"/>
    <property type="match status" value="1"/>
</dbReference>
<evidence type="ECO:0000313" key="6">
    <source>
        <dbReference type="Proteomes" id="UP000198901"/>
    </source>
</evidence>
<feature type="chain" id="PRO_5012949702" description="Mucoidy inhibitor MuiA family protein" evidence="2">
    <location>
        <begin position="16"/>
        <end position="622"/>
    </location>
</feature>
<dbReference type="OrthoDB" id="634585at2"/>
<evidence type="ECO:0008006" key="7">
    <source>
        <dbReference type="Google" id="ProtNLM"/>
    </source>
</evidence>
<reference evidence="5 6" key="1">
    <citation type="submission" date="2016-10" db="EMBL/GenBank/DDBJ databases">
        <authorList>
            <person name="de Groot N.N."/>
        </authorList>
    </citation>
    <scope>NUCLEOTIDE SEQUENCE [LARGE SCALE GENOMIC DNA]</scope>
    <source>
        <strain evidence="5 6">DSM 21668</strain>
    </source>
</reference>
<dbReference type="PANTHER" id="PTHR31005">
    <property type="entry name" value="DUF4139 DOMAIN-CONTAINING PROTEIN"/>
    <property type="match status" value="1"/>
</dbReference>
<dbReference type="STRING" id="563176.SAMN04488090_3971"/>
<dbReference type="Pfam" id="PF13598">
    <property type="entry name" value="DUF4139"/>
    <property type="match status" value="1"/>
</dbReference>
<name>A0A1G9V5K2_9BACT</name>
<evidence type="ECO:0000313" key="5">
    <source>
        <dbReference type="EMBL" id="SDM67419.1"/>
    </source>
</evidence>
<proteinExistence type="predicted"/>